<feature type="transmembrane region" description="Helical" evidence="1">
    <location>
        <begin position="42"/>
        <end position="61"/>
    </location>
</feature>
<proteinExistence type="predicted"/>
<dbReference type="EMBL" id="DSID01000795">
    <property type="protein sequence ID" value="HEX71644.1"/>
    <property type="molecule type" value="Genomic_DNA"/>
</dbReference>
<keyword evidence="1" id="KW-1133">Transmembrane helix</keyword>
<keyword evidence="1" id="KW-0812">Transmembrane</keyword>
<protein>
    <submittedName>
        <fullName evidence="2">Uncharacterized protein</fullName>
    </submittedName>
</protein>
<reference evidence="2" key="1">
    <citation type="journal article" date="2020" name="mSystems">
        <title>Genome- and Community-Level Interaction Insights into Carbon Utilization and Element Cycling Functions of Hydrothermarchaeota in Hydrothermal Sediment.</title>
        <authorList>
            <person name="Zhou Z."/>
            <person name="Liu Y."/>
            <person name="Xu W."/>
            <person name="Pan J."/>
            <person name="Luo Z.H."/>
            <person name="Li M."/>
        </authorList>
    </citation>
    <scope>NUCLEOTIDE SEQUENCE [LARGE SCALE GENOMIC DNA]</scope>
    <source>
        <strain evidence="2">SpSt-192</strain>
    </source>
</reference>
<feature type="transmembrane region" description="Helical" evidence="1">
    <location>
        <begin position="108"/>
        <end position="126"/>
    </location>
</feature>
<feature type="transmembrane region" description="Helical" evidence="1">
    <location>
        <begin position="5"/>
        <end position="22"/>
    </location>
</feature>
<dbReference type="AlphaFoldDB" id="A0A7C2WKK8"/>
<sequence>MSRHILYGLAGAGVSLLVLGVPTDLLPNPLFTRMVPPRPLDYLALVVAVVLSGLLAATYAYPAACPTGERRTLVGSMLTLFGIACPTCNKLALLLLGTSGALAYLQPLQPLLSVLGIGLLASALLLRIRALRSARPSTP</sequence>
<feature type="transmembrane region" description="Helical" evidence="1">
    <location>
        <begin position="73"/>
        <end position="96"/>
    </location>
</feature>
<gene>
    <name evidence="2" type="ORF">ENP13_10455</name>
</gene>
<evidence type="ECO:0000313" key="2">
    <source>
        <dbReference type="EMBL" id="HEX71644.1"/>
    </source>
</evidence>
<evidence type="ECO:0000256" key="1">
    <source>
        <dbReference type="SAM" id="Phobius"/>
    </source>
</evidence>
<organism evidence="2">
    <name type="scientific">Thermorudis sp</name>
    <dbReference type="NCBI Taxonomy" id="1969470"/>
    <lineage>
        <taxon>Bacteria</taxon>
        <taxon>Pseudomonadati</taxon>
        <taxon>Thermomicrobiota</taxon>
        <taxon>Thermomicrobia</taxon>
        <taxon>Thermomicrobia incertae sedis</taxon>
        <taxon>Thermorudis</taxon>
    </lineage>
</organism>
<keyword evidence="1" id="KW-0472">Membrane</keyword>
<name>A0A7C2WKK8_9BACT</name>
<comment type="caution">
    <text evidence="2">The sequence shown here is derived from an EMBL/GenBank/DDBJ whole genome shotgun (WGS) entry which is preliminary data.</text>
</comment>
<accession>A0A7C2WKK8</accession>